<protein>
    <recommendedName>
        <fullName evidence="5">Plant thionin family protein</fullName>
    </recommendedName>
</protein>
<reference evidence="3 4" key="1">
    <citation type="journal article" date="2013" name="Front. Plant Sci.">
        <title>The Reference Genome of the Halophytic Plant Eutrema salsugineum.</title>
        <authorList>
            <person name="Yang R."/>
            <person name="Jarvis D.E."/>
            <person name="Chen H."/>
            <person name="Beilstein M.A."/>
            <person name="Grimwood J."/>
            <person name="Jenkins J."/>
            <person name="Shu S."/>
            <person name="Prochnik S."/>
            <person name="Xin M."/>
            <person name="Ma C."/>
            <person name="Schmutz J."/>
            <person name="Wing R.A."/>
            <person name="Mitchell-Olds T."/>
            <person name="Schumaker K.S."/>
            <person name="Wang X."/>
        </authorList>
    </citation>
    <scope>NUCLEOTIDE SEQUENCE [LARGE SCALE GENOMIC DNA]</scope>
</reference>
<accession>V4K150</accession>
<feature type="signal peptide" evidence="2">
    <location>
        <begin position="1"/>
        <end position="24"/>
    </location>
</feature>
<feature type="region of interest" description="Disordered" evidence="1">
    <location>
        <begin position="57"/>
        <end position="80"/>
    </location>
</feature>
<proteinExistence type="predicted"/>
<feature type="chain" id="PRO_5004719458" description="Plant thionin family protein" evidence="2">
    <location>
        <begin position="25"/>
        <end position="80"/>
    </location>
</feature>
<gene>
    <name evidence="3" type="ORF">EUTSA_v10005556mg</name>
</gene>
<evidence type="ECO:0000256" key="2">
    <source>
        <dbReference type="SAM" id="SignalP"/>
    </source>
</evidence>
<evidence type="ECO:0000256" key="1">
    <source>
        <dbReference type="SAM" id="MobiDB-lite"/>
    </source>
</evidence>
<evidence type="ECO:0008006" key="5">
    <source>
        <dbReference type="Google" id="ProtNLM"/>
    </source>
</evidence>
<sequence>MENKWSVVVMMMFVLVVMAPIGEAMDHVCVGQCIMTCNDREMKTECFRHCMKDCHRPLSNFHSSTSHSQMKTGEMEKMRG</sequence>
<dbReference type="AlphaFoldDB" id="V4K150"/>
<keyword evidence="4" id="KW-1185">Reference proteome</keyword>
<feature type="compositionally biased region" description="Polar residues" evidence="1">
    <location>
        <begin position="60"/>
        <end position="71"/>
    </location>
</feature>
<name>V4K150_EUTSA</name>
<evidence type="ECO:0000313" key="4">
    <source>
        <dbReference type="Proteomes" id="UP000030689"/>
    </source>
</evidence>
<dbReference type="KEGG" id="eus:EUTSA_v10005556mg"/>
<dbReference type="OMA" id="AYSMKTG"/>
<keyword evidence="2" id="KW-0732">Signal</keyword>
<dbReference type="Gramene" id="ESQ31605">
    <property type="protein sequence ID" value="ESQ31605"/>
    <property type="gene ID" value="EUTSA_v10005556mg"/>
</dbReference>
<dbReference type="EMBL" id="KI517748">
    <property type="protein sequence ID" value="ESQ31605.1"/>
    <property type="molecule type" value="Genomic_DNA"/>
</dbReference>
<organism evidence="3 4">
    <name type="scientific">Eutrema salsugineum</name>
    <name type="common">Saltwater cress</name>
    <name type="synonym">Sisymbrium salsugineum</name>
    <dbReference type="NCBI Taxonomy" id="72664"/>
    <lineage>
        <taxon>Eukaryota</taxon>
        <taxon>Viridiplantae</taxon>
        <taxon>Streptophyta</taxon>
        <taxon>Embryophyta</taxon>
        <taxon>Tracheophyta</taxon>
        <taxon>Spermatophyta</taxon>
        <taxon>Magnoliopsida</taxon>
        <taxon>eudicotyledons</taxon>
        <taxon>Gunneridae</taxon>
        <taxon>Pentapetalae</taxon>
        <taxon>rosids</taxon>
        <taxon>malvids</taxon>
        <taxon>Brassicales</taxon>
        <taxon>Brassicaceae</taxon>
        <taxon>Eutremeae</taxon>
        <taxon>Eutrema</taxon>
    </lineage>
</organism>
<evidence type="ECO:0000313" key="3">
    <source>
        <dbReference type="EMBL" id="ESQ31605.1"/>
    </source>
</evidence>
<dbReference type="Proteomes" id="UP000030689">
    <property type="component" value="Unassembled WGS sequence"/>
</dbReference>